<sequence length="270" mass="29678">LQISFTFHNPHPTDHAALTRLLNQLFGVDAELLNDPSTPGTSALADLIIAQPGVGTTGNVDGVGVDPYAFLTVLSMDAHRDNPAIGTLTKYVLRQTSTHSAMHAALRALLDKDTGKEKDQPTRLGLVLSERLVNMPVQVVPPMYRMLVDELRWAVEDNEPFDFTHLLFISRVYRLSQEEEEAMQAASRGSKRARVNQNQGQSQSAVYPFHPEDEYIQKLATHTHTYTLTQTPPGPRASDAFGLDTAGRVMLVPAARLAELVSVLGDVYPP</sequence>
<proteinExistence type="predicted"/>
<accession>A0ACB8ABE7</accession>
<feature type="non-terminal residue" evidence="1">
    <location>
        <position position="1"/>
    </location>
</feature>
<gene>
    <name evidence="1" type="ORF">BJ138DRAFT_1194431</name>
</gene>
<evidence type="ECO:0000313" key="1">
    <source>
        <dbReference type="EMBL" id="KAH7910003.1"/>
    </source>
</evidence>
<keyword evidence="2" id="KW-1185">Reference proteome</keyword>
<protein>
    <submittedName>
        <fullName evidence="1">P21-C-terminal region-binding protein-domain-containing protein</fullName>
    </submittedName>
</protein>
<evidence type="ECO:0000313" key="2">
    <source>
        <dbReference type="Proteomes" id="UP000790377"/>
    </source>
</evidence>
<dbReference type="EMBL" id="MU267731">
    <property type="protein sequence ID" value="KAH7910003.1"/>
    <property type="molecule type" value="Genomic_DNA"/>
</dbReference>
<reference evidence="1" key="1">
    <citation type="journal article" date="2021" name="New Phytol.">
        <title>Evolutionary innovations through gain and loss of genes in the ectomycorrhizal Boletales.</title>
        <authorList>
            <person name="Wu G."/>
            <person name="Miyauchi S."/>
            <person name="Morin E."/>
            <person name="Kuo A."/>
            <person name="Drula E."/>
            <person name="Varga T."/>
            <person name="Kohler A."/>
            <person name="Feng B."/>
            <person name="Cao Y."/>
            <person name="Lipzen A."/>
            <person name="Daum C."/>
            <person name="Hundley H."/>
            <person name="Pangilinan J."/>
            <person name="Johnson J."/>
            <person name="Barry K."/>
            <person name="LaButti K."/>
            <person name="Ng V."/>
            <person name="Ahrendt S."/>
            <person name="Min B."/>
            <person name="Choi I.G."/>
            <person name="Park H."/>
            <person name="Plett J.M."/>
            <person name="Magnuson J."/>
            <person name="Spatafora J.W."/>
            <person name="Nagy L.G."/>
            <person name="Henrissat B."/>
            <person name="Grigoriev I.V."/>
            <person name="Yang Z.L."/>
            <person name="Xu J."/>
            <person name="Martin F.M."/>
        </authorList>
    </citation>
    <scope>NUCLEOTIDE SEQUENCE</scope>
    <source>
        <strain evidence="1">ATCC 28755</strain>
    </source>
</reference>
<organism evidence="1 2">
    <name type="scientific">Hygrophoropsis aurantiaca</name>
    <dbReference type="NCBI Taxonomy" id="72124"/>
    <lineage>
        <taxon>Eukaryota</taxon>
        <taxon>Fungi</taxon>
        <taxon>Dikarya</taxon>
        <taxon>Basidiomycota</taxon>
        <taxon>Agaricomycotina</taxon>
        <taxon>Agaricomycetes</taxon>
        <taxon>Agaricomycetidae</taxon>
        <taxon>Boletales</taxon>
        <taxon>Coniophorineae</taxon>
        <taxon>Hygrophoropsidaceae</taxon>
        <taxon>Hygrophoropsis</taxon>
    </lineage>
</organism>
<dbReference type="Proteomes" id="UP000790377">
    <property type="component" value="Unassembled WGS sequence"/>
</dbReference>
<comment type="caution">
    <text evidence="1">The sequence shown here is derived from an EMBL/GenBank/DDBJ whole genome shotgun (WGS) entry which is preliminary data.</text>
</comment>
<name>A0ACB8ABE7_9AGAM</name>